<dbReference type="PANTHER" id="PTHR12874">
    <property type="entry name" value="F-BOX ONLY PROTEIN 48-RELATED"/>
    <property type="match status" value="1"/>
</dbReference>
<dbReference type="GO" id="GO:0031146">
    <property type="term" value="P:SCF-dependent proteasomal ubiquitin-dependent protein catabolic process"/>
    <property type="evidence" value="ECO:0007669"/>
    <property type="project" value="TreeGrafter"/>
</dbReference>
<evidence type="ECO:0000313" key="10">
    <source>
        <dbReference type="EMBL" id="KAK3862282.1"/>
    </source>
</evidence>
<dbReference type="InterPro" id="IPR036047">
    <property type="entry name" value="F-box-like_dom_sf"/>
</dbReference>
<dbReference type="GO" id="GO:0019005">
    <property type="term" value="C:SCF ubiquitin ligase complex"/>
    <property type="evidence" value="ECO:0007669"/>
    <property type="project" value="TreeGrafter"/>
</dbReference>
<dbReference type="GO" id="GO:0005737">
    <property type="term" value="C:cytoplasm"/>
    <property type="evidence" value="ECO:0007669"/>
    <property type="project" value="UniProtKB-SubCell"/>
</dbReference>
<dbReference type="Proteomes" id="UP001286313">
    <property type="component" value="Unassembled WGS sequence"/>
</dbReference>
<gene>
    <name evidence="10" type="ORF">Pcinc_031840</name>
</gene>
<sequence>MADTPKAAGADDEIALGDITEQNESTSQDQEEDPEAVLASFRKEWQRELEGSSAQKGNVHPTVRSPPLVPPIPPRGSPRIAKVTPQPEPPVTSANTSTGYTYDGGSHSTTPTVEDDVKPDIVIKATELFNKAVELEQTRRLYEAIQFYRRAMTLVPDIEFRVHLQNVDRSEGYRSGGLVVETEDQNTEDNLDQEELQDLVMRFQVLLASSPALCTPQYDQEAAHISCLPPEMLERIMHWVVGSDLDLRSLEQVSRVCHGFYLLGRNPEIWHKACLRVWGVSCGLPGTYGSWREMFVHKPRPRYNGCYIARTTYFRPGETSYQDQHYHPWHVVQYYRYFRFFPDGIVSMLTTTDEPTTVLTQLRTREVRNSQILQGRYHIHGTNMSLVFNRHVRDRLVTRRKGRRFIGGTTDVAETIFQIELEIRALKRRPHWLLVWRKYSIVSVDFDNKQNISQIDVNDTNKFPNLAFSRVKSYTGSSEFPLI</sequence>
<evidence type="ECO:0000256" key="6">
    <source>
        <dbReference type="ARBA" id="ARBA00022803"/>
    </source>
</evidence>
<feature type="compositionally biased region" description="Basic and acidic residues" evidence="7">
    <location>
        <begin position="41"/>
        <end position="50"/>
    </location>
</feature>
<dbReference type="Gene3D" id="1.20.1280.50">
    <property type="match status" value="1"/>
</dbReference>
<comment type="caution">
    <text evidence="10">The sequence shown here is derived from an EMBL/GenBank/DDBJ whole genome shotgun (WGS) entry which is preliminary data.</text>
</comment>
<keyword evidence="4" id="KW-0963">Cytoplasm</keyword>
<dbReference type="InterPro" id="IPR001810">
    <property type="entry name" value="F-box_dom"/>
</dbReference>
<dbReference type="CDD" id="cd22089">
    <property type="entry name" value="F-box_FBXO9"/>
    <property type="match status" value="1"/>
</dbReference>
<evidence type="ECO:0000259" key="9">
    <source>
        <dbReference type="Pfam" id="PF19270"/>
    </source>
</evidence>
<dbReference type="InterPro" id="IPR045464">
    <property type="entry name" value="Hrt3/FBXO9_C"/>
</dbReference>
<feature type="domain" description="F-box protein Hrt3/FBXO9 C-terminal" evidence="9">
    <location>
        <begin position="289"/>
        <end position="392"/>
    </location>
</feature>
<evidence type="ECO:0000313" key="11">
    <source>
        <dbReference type="Proteomes" id="UP001286313"/>
    </source>
</evidence>
<reference evidence="10" key="1">
    <citation type="submission" date="2023-10" db="EMBL/GenBank/DDBJ databases">
        <title>Genome assemblies of two species of porcelain crab, Petrolisthes cinctipes and Petrolisthes manimaculis (Anomura: Porcellanidae).</title>
        <authorList>
            <person name="Angst P."/>
        </authorList>
    </citation>
    <scope>NUCLEOTIDE SEQUENCE</scope>
    <source>
        <strain evidence="10">PB745_01</strain>
        <tissue evidence="10">Gill</tissue>
    </source>
</reference>
<dbReference type="Pfam" id="PF19270">
    <property type="entry name" value="FBO_C"/>
    <property type="match status" value="1"/>
</dbReference>
<protein>
    <recommendedName>
        <fullName evidence="3">F-box only protein 9</fullName>
    </recommendedName>
</protein>
<feature type="domain" description="F-box" evidence="8">
    <location>
        <begin position="225"/>
        <end position="276"/>
    </location>
</feature>
<feature type="compositionally biased region" description="Polar residues" evidence="7">
    <location>
        <begin position="92"/>
        <end position="112"/>
    </location>
</feature>
<keyword evidence="5" id="KW-0833">Ubl conjugation pathway</keyword>
<dbReference type="InterPro" id="IPR036181">
    <property type="entry name" value="MIT_dom_sf"/>
</dbReference>
<evidence type="ECO:0000256" key="7">
    <source>
        <dbReference type="SAM" id="MobiDB-lite"/>
    </source>
</evidence>
<feature type="compositionally biased region" description="Pro residues" evidence="7">
    <location>
        <begin position="67"/>
        <end position="76"/>
    </location>
</feature>
<evidence type="ECO:0000256" key="4">
    <source>
        <dbReference type="ARBA" id="ARBA00022490"/>
    </source>
</evidence>
<dbReference type="PANTHER" id="PTHR12874:SF29">
    <property type="entry name" value="F-BOX ONLY PROTEIN 9"/>
    <property type="match status" value="1"/>
</dbReference>
<dbReference type="SUPFAM" id="SSF81383">
    <property type="entry name" value="F-box domain"/>
    <property type="match status" value="1"/>
</dbReference>
<evidence type="ECO:0000256" key="1">
    <source>
        <dbReference type="ARBA" id="ARBA00004496"/>
    </source>
</evidence>
<proteinExistence type="predicted"/>
<evidence type="ECO:0000256" key="2">
    <source>
        <dbReference type="ARBA" id="ARBA00004906"/>
    </source>
</evidence>
<dbReference type="SUPFAM" id="SSF116846">
    <property type="entry name" value="MIT domain"/>
    <property type="match status" value="1"/>
</dbReference>
<keyword evidence="11" id="KW-1185">Reference proteome</keyword>
<name>A0AAE1K210_PETCI</name>
<evidence type="ECO:0000256" key="5">
    <source>
        <dbReference type="ARBA" id="ARBA00022786"/>
    </source>
</evidence>
<accession>A0AAE1K210</accession>
<comment type="pathway">
    <text evidence="2">Protein modification; protein ubiquitination.</text>
</comment>
<dbReference type="AlphaFoldDB" id="A0AAE1K210"/>
<comment type="subcellular location">
    <subcellularLocation>
        <location evidence="1">Cytoplasm</location>
    </subcellularLocation>
</comment>
<dbReference type="EMBL" id="JAWQEG010004278">
    <property type="protein sequence ID" value="KAK3862282.1"/>
    <property type="molecule type" value="Genomic_DNA"/>
</dbReference>
<keyword evidence="6" id="KW-0802">TPR repeat</keyword>
<dbReference type="Pfam" id="PF12937">
    <property type="entry name" value="F-box-like"/>
    <property type="match status" value="1"/>
</dbReference>
<evidence type="ECO:0000259" key="8">
    <source>
        <dbReference type="Pfam" id="PF12937"/>
    </source>
</evidence>
<organism evidence="10 11">
    <name type="scientific">Petrolisthes cinctipes</name>
    <name type="common">Flat porcelain crab</name>
    <dbReference type="NCBI Taxonomy" id="88211"/>
    <lineage>
        <taxon>Eukaryota</taxon>
        <taxon>Metazoa</taxon>
        <taxon>Ecdysozoa</taxon>
        <taxon>Arthropoda</taxon>
        <taxon>Crustacea</taxon>
        <taxon>Multicrustacea</taxon>
        <taxon>Malacostraca</taxon>
        <taxon>Eumalacostraca</taxon>
        <taxon>Eucarida</taxon>
        <taxon>Decapoda</taxon>
        <taxon>Pleocyemata</taxon>
        <taxon>Anomura</taxon>
        <taxon>Galatheoidea</taxon>
        <taxon>Porcellanidae</taxon>
        <taxon>Petrolisthes</taxon>
    </lineage>
</organism>
<feature type="region of interest" description="Disordered" evidence="7">
    <location>
        <begin position="1"/>
        <end position="113"/>
    </location>
</feature>
<evidence type="ECO:0000256" key="3">
    <source>
        <dbReference type="ARBA" id="ARBA00019775"/>
    </source>
</evidence>